<sequence length="197" mass="20730">MIRKLLLAGTAALTVLTLASCAEAQVDFEPEWTATGAKPTVTFDAEVTPRSGALAIRYTLRNQGAEPIVAYVGVEGDAASHASDVYVTARKDGTVELAKRTFAIPDGVNADSIGTIEGKLVAPGEEVTEEFTVSLPLKGRRPYVGAVKLPDPVREVVFCLGAVLQSEAAQPKPATQGRGKYPLNGPQHLFCSPPATL</sequence>
<name>A0A927R495_9ACTN</name>
<dbReference type="RefSeq" id="WP_192766366.1">
    <property type="nucleotide sequence ID" value="NZ_JADBEB010000001.1"/>
</dbReference>
<comment type="caution">
    <text evidence="2">The sequence shown here is derived from an EMBL/GenBank/DDBJ whole genome shotgun (WGS) entry which is preliminary data.</text>
</comment>
<evidence type="ECO:0000313" key="3">
    <source>
        <dbReference type="Proteomes" id="UP000649753"/>
    </source>
</evidence>
<proteinExistence type="predicted"/>
<reference evidence="2" key="1">
    <citation type="submission" date="2020-10" db="EMBL/GenBank/DDBJ databases">
        <title>Sequencing the genomes of 1000 actinobacteria strains.</title>
        <authorList>
            <person name="Klenk H.-P."/>
        </authorList>
    </citation>
    <scope>NUCLEOTIDE SEQUENCE</scope>
    <source>
        <strain evidence="2">DSM 46832</strain>
    </source>
</reference>
<evidence type="ECO:0008006" key="4">
    <source>
        <dbReference type="Google" id="ProtNLM"/>
    </source>
</evidence>
<organism evidence="2 3">
    <name type="scientific">Plantactinospora soyae</name>
    <dbReference type="NCBI Taxonomy" id="1544732"/>
    <lineage>
        <taxon>Bacteria</taxon>
        <taxon>Bacillati</taxon>
        <taxon>Actinomycetota</taxon>
        <taxon>Actinomycetes</taxon>
        <taxon>Micromonosporales</taxon>
        <taxon>Micromonosporaceae</taxon>
        <taxon>Plantactinospora</taxon>
    </lineage>
</organism>
<keyword evidence="1" id="KW-0732">Signal</keyword>
<evidence type="ECO:0000256" key="1">
    <source>
        <dbReference type="SAM" id="SignalP"/>
    </source>
</evidence>
<gene>
    <name evidence="2" type="ORF">H4W31_001967</name>
</gene>
<dbReference type="PROSITE" id="PS51257">
    <property type="entry name" value="PROKAR_LIPOPROTEIN"/>
    <property type="match status" value="1"/>
</dbReference>
<dbReference type="AlphaFoldDB" id="A0A927R495"/>
<protein>
    <recommendedName>
        <fullName evidence="4">Lipoprotein</fullName>
    </recommendedName>
</protein>
<dbReference type="EMBL" id="JADBEB010000001">
    <property type="protein sequence ID" value="MBE1486329.1"/>
    <property type="molecule type" value="Genomic_DNA"/>
</dbReference>
<feature type="chain" id="PRO_5036805281" description="Lipoprotein" evidence="1">
    <location>
        <begin position="25"/>
        <end position="197"/>
    </location>
</feature>
<keyword evidence="3" id="KW-1185">Reference proteome</keyword>
<dbReference type="Proteomes" id="UP000649753">
    <property type="component" value="Unassembled WGS sequence"/>
</dbReference>
<feature type="signal peptide" evidence="1">
    <location>
        <begin position="1"/>
        <end position="24"/>
    </location>
</feature>
<evidence type="ECO:0000313" key="2">
    <source>
        <dbReference type="EMBL" id="MBE1486329.1"/>
    </source>
</evidence>
<accession>A0A927R495</accession>